<dbReference type="RefSeq" id="WP_117274333.1">
    <property type="nucleotide sequence ID" value="NZ_LS992154.1"/>
</dbReference>
<dbReference type="EMBL" id="LS992154">
    <property type="protein sequence ID" value="SYX09028.1"/>
    <property type="molecule type" value="Genomic_DNA"/>
</dbReference>
<name>A0A3B0PS84_9CHLA</name>
<dbReference type="KEGG" id="chla:C834K_0574"/>
<dbReference type="AlphaFoldDB" id="A0A3B0PS84"/>
<reference evidence="2" key="1">
    <citation type="submission" date="2017-11" db="EMBL/GenBank/DDBJ databases">
        <authorList>
            <person name="Seth-Smith MB H."/>
        </authorList>
    </citation>
    <scope>NUCLEOTIDE SEQUENCE [LARGE SCALE GENOMIC DNA]</scope>
</reference>
<sequence>MRKRNSFFNPTANNKNEPLASMIQKTITMVEKIKGNSQDPLNLDLNKIHTDIQEIKTILTKHTEDIDCLYTKKTDEKVQDLETDMSLIKLSLHSLLEELKGLKTLVEEGIDDSLNDDSYLVQAVLIEIYQKFLPLSGGMLTGNIDMNNHTILGLATPKNPKDSHAASVGYVGTQLRPIVNKLNETYEKTKSHDNSITTFNFQMMPVSGGKFRGIVDMDGYRITGLANPKERSDAISLDYLERYLETRSLSEGTIETIASPQITDIETNLLYSTGLSHEVDYPLPLELLSQGILGFTWRARSSSFSGKFPINSLKYLLSREEQHCFVLDDNILYGKYPGIYTWDLTLKALIPSILECKHPSIKLKSHYDYAFWNDKEELQSNTSYVEIPLHHTGTMMIGGHSYDIVELAPGNSRVFTIPENCGGVSIYLENHQEGASPQDLYIVQAAYSCSWKRY</sequence>
<evidence type="ECO:0000313" key="2">
    <source>
        <dbReference type="Proteomes" id="UP000258476"/>
    </source>
</evidence>
<dbReference type="Proteomes" id="UP000258476">
    <property type="component" value="Chromosome"/>
</dbReference>
<dbReference type="OrthoDB" id="17141at2"/>
<protein>
    <submittedName>
        <fullName evidence="1">Uncharacterized protein</fullName>
    </submittedName>
</protein>
<organism evidence="1 2">
    <name type="scientific">Chlamydia poikilotherma</name>
    <dbReference type="NCBI Taxonomy" id="1967783"/>
    <lineage>
        <taxon>Bacteria</taxon>
        <taxon>Pseudomonadati</taxon>
        <taxon>Chlamydiota</taxon>
        <taxon>Chlamydiia</taxon>
        <taxon>Chlamydiales</taxon>
        <taxon>Chlamydiaceae</taxon>
        <taxon>Chlamydia/Chlamydophila group</taxon>
        <taxon>Chlamydia</taxon>
    </lineage>
</organism>
<keyword evidence="2" id="KW-1185">Reference proteome</keyword>
<proteinExistence type="predicted"/>
<accession>A0A3B0PS84</accession>
<evidence type="ECO:0000313" key="1">
    <source>
        <dbReference type="EMBL" id="SYX09028.1"/>
    </source>
</evidence>
<gene>
    <name evidence="1" type="ORF">C834K_0574</name>
</gene>